<reference evidence="2 3" key="1">
    <citation type="submission" date="2014-11" db="EMBL/GenBank/DDBJ databases">
        <title>Genome sequence of Microbacterium mangrovi MUSC 115(T).</title>
        <authorList>
            <person name="Lee L.-H."/>
        </authorList>
    </citation>
    <scope>NUCLEOTIDE SEQUENCE [LARGE SCALE GENOMIC DNA]</scope>
    <source>
        <strain evidence="2 3">MUSC 115</strain>
    </source>
</reference>
<dbReference type="InterPro" id="IPR016181">
    <property type="entry name" value="Acyl_CoA_acyltransferase"/>
</dbReference>
<name>A0A0B2A6T4_9MICO</name>
<dbReference type="OrthoDB" id="4119890at2"/>
<sequence>MTAHETTALPSGVTLTPLHIPASVDAPDAADFIDMVRARNAIYEEINGTDDETVDAAELLPGFQHTDYSKRSWWVVRQGDRAVGRVGIELPQEEGSHIAYWWIELVRSVWGQGIGSAAYEMVEQRVRAEGRTVMQAWASHVQGDGERLAPPTGFGTVPRDHAARFLERRGHTLEQIERQSVLNLDPAAFARIEDLLGEARKAAADYEIVQWMLPTPDELVDDYAWLKSRMSTDAPAADLDVDEETWDAARVRDHDARYVESGRAAQVTAARHVATGTLAAFNELVAGTDRSRPTMQEDTLVLREHRGHRLGMLVKCAGLLSWREVAPQSRRVLTWNAEENRPMLDINEAIGFAPMLYNGAWKKELS</sequence>
<dbReference type="STRING" id="1348253.LK09_12115"/>
<comment type="caution">
    <text evidence="2">The sequence shown here is derived from an EMBL/GenBank/DDBJ whole genome shotgun (WGS) entry which is preliminary data.</text>
</comment>
<accession>A0A0B2A6T4</accession>
<dbReference type="InterPro" id="IPR000182">
    <property type="entry name" value="GNAT_dom"/>
</dbReference>
<dbReference type="Gene3D" id="3.40.630.30">
    <property type="match status" value="1"/>
</dbReference>
<dbReference type="PROSITE" id="PS51186">
    <property type="entry name" value="GNAT"/>
    <property type="match status" value="1"/>
</dbReference>
<dbReference type="Pfam" id="PF00583">
    <property type="entry name" value="Acetyltransf_1"/>
    <property type="match status" value="1"/>
</dbReference>
<feature type="domain" description="N-acetyltransferase" evidence="1">
    <location>
        <begin position="33"/>
        <end position="198"/>
    </location>
</feature>
<evidence type="ECO:0000313" key="3">
    <source>
        <dbReference type="Proteomes" id="UP000031030"/>
    </source>
</evidence>
<dbReference type="SUPFAM" id="SSF55729">
    <property type="entry name" value="Acyl-CoA N-acyltransferases (Nat)"/>
    <property type="match status" value="1"/>
</dbReference>
<dbReference type="EMBL" id="JTDK01000010">
    <property type="protein sequence ID" value="KHK97488.1"/>
    <property type="molecule type" value="Genomic_DNA"/>
</dbReference>
<keyword evidence="2" id="KW-0808">Transferase</keyword>
<protein>
    <submittedName>
        <fullName evidence="2">Histone acetyltransferase</fullName>
    </submittedName>
</protein>
<dbReference type="Proteomes" id="UP000031030">
    <property type="component" value="Unassembled WGS sequence"/>
</dbReference>
<organism evidence="2 3">
    <name type="scientific">Microbacterium mangrovi</name>
    <dbReference type="NCBI Taxonomy" id="1348253"/>
    <lineage>
        <taxon>Bacteria</taxon>
        <taxon>Bacillati</taxon>
        <taxon>Actinomycetota</taxon>
        <taxon>Actinomycetes</taxon>
        <taxon>Micrococcales</taxon>
        <taxon>Microbacteriaceae</taxon>
        <taxon>Microbacterium</taxon>
    </lineage>
</organism>
<keyword evidence="3" id="KW-1185">Reference proteome</keyword>
<evidence type="ECO:0000259" key="1">
    <source>
        <dbReference type="PROSITE" id="PS51186"/>
    </source>
</evidence>
<evidence type="ECO:0000313" key="2">
    <source>
        <dbReference type="EMBL" id="KHK97488.1"/>
    </source>
</evidence>
<dbReference type="AlphaFoldDB" id="A0A0B2A6T4"/>
<dbReference type="RefSeq" id="WP_039399543.1">
    <property type="nucleotide sequence ID" value="NZ_JTDK01000010.1"/>
</dbReference>
<proteinExistence type="predicted"/>
<gene>
    <name evidence="2" type="ORF">LK09_12115</name>
</gene>
<dbReference type="CDD" id="cd04301">
    <property type="entry name" value="NAT_SF"/>
    <property type="match status" value="1"/>
</dbReference>
<dbReference type="GO" id="GO:0016747">
    <property type="term" value="F:acyltransferase activity, transferring groups other than amino-acyl groups"/>
    <property type="evidence" value="ECO:0007669"/>
    <property type="project" value="InterPro"/>
</dbReference>